<dbReference type="AlphaFoldDB" id="A0A841SWR1"/>
<evidence type="ECO:0000259" key="6">
    <source>
        <dbReference type="Pfam" id="PF00933"/>
    </source>
</evidence>
<evidence type="ECO:0000256" key="3">
    <source>
        <dbReference type="ARBA" id="ARBA00023295"/>
    </source>
</evidence>
<dbReference type="InterPro" id="IPR001764">
    <property type="entry name" value="Glyco_hydro_3_N"/>
</dbReference>
<keyword evidence="5" id="KW-0732">Signal</keyword>
<dbReference type="Gene3D" id="3.20.20.300">
    <property type="entry name" value="Glycoside hydrolase, family 3, N-terminal domain"/>
    <property type="match status" value="1"/>
</dbReference>
<feature type="region of interest" description="Disordered" evidence="4">
    <location>
        <begin position="30"/>
        <end position="85"/>
    </location>
</feature>
<gene>
    <name evidence="7" type="primary">nagZ</name>
    <name evidence="7" type="ORF">H7B67_19695</name>
</gene>
<comment type="caution">
    <text evidence="7">The sequence shown here is derived from an EMBL/GenBank/DDBJ whole genome shotgun (WGS) entry which is preliminary data.</text>
</comment>
<comment type="similarity">
    <text evidence="1">Belongs to the glycosyl hydrolase 3 family.</text>
</comment>
<dbReference type="RefSeq" id="WP_185121564.1">
    <property type="nucleotide sequence ID" value="NZ_JACJVQ010000017.1"/>
</dbReference>
<feature type="signal peptide" evidence="5">
    <location>
        <begin position="1"/>
        <end position="30"/>
    </location>
</feature>
<evidence type="ECO:0000256" key="5">
    <source>
        <dbReference type="SAM" id="SignalP"/>
    </source>
</evidence>
<evidence type="ECO:0000256" key="4">
    <source>
        <dbReference type="SAM" id="MobiDB-lite"/>
    </source>
</evidence>
<dbReference type="GO" id="GO:0009254">
    <property type="term" value="P:peptidoglycan turnover"/>
    <property type="evidence" value="ECO:0007669"/>
    <property type="project" value="TreeGrafter"/>
</dbReference>
<protein>
    <submittedName>
        <fullName evidence="7">Beta-N-acetylhexosaminidase</fullName>
        <ecNumber evidence="7">3.2.1.52</ecNumber>
    </submittedName>
</protein>
<dbReference type="PANTHER" id="PTHR30480">
    <property type="entry name" value="BETA-HEXOSAMINIDASE-RELATED"/>
    <property type="match status" value="1"/>
</dbReference>
<keyword evidence="3 7" id="KW-0326">Glycosidase</keyword>
<dbReference type="GO" id="GO:0005975">
    <property type="term" value="P:carbohydrate metabolic process"/>
    <property type="evidence" value="ECO:0007669"/>
    <property type="project" value="InterPro"/>
</dbReference>
<feature type="compositionally biased region" description="Pro residues" evidence="4">
    <location>
        <begin position="54"/>
        <end position="76"/>
    </location>
</feature>
<dbReference type="SUPFAM" id="SSF51445">
    <property type="entry name" value="(Trans)glycosidases"/>
    <property type="match status" value="1"/>
</dbReference>
<dbReference type="PROSITE" id="PS51257">
    <property type="entry name" value="PROKAR_LIPOPROTEIN"/>
    <property type="match status" value="1"/>
</dbReference>
<feature type="compositionally biased region" description="Low complexity" evidence="4">
    <location>
        <begin position="34"/>
        <end position="49"/>
    </location>
</feature>
<organism evidence="7 8">
    <name type="scientific">Cohnella thailandensis</name>
    <dbReference type="NCBI Taxonomy" id="557557"/>
    <lineage>
        <taxon>Bacteria</taxon>
        <taxon>Bacillati</taxon>
        <taxon>Bacillota</taxon>
        <taxon>Bacilli</taxon>
        <taxon>Bacillales</taxon>
        <taxon>Paenibacillaceae</taxon>
        <taxon>Cohnella</taxon>
    </lineage>
</organism>
<dbReference type="EC" id="3.2.1.52" evidence="7"/>
<feature type="domain" description="Glycoside hydrolase family 3 N-terminal" evidence="6">
    <location>
        <begin position="94"/>
        <end position="416"/>
    </location>
</feature>
<dbReference type="GO" id="GO:0004563">
    <property type="term" value="F:beta-N-acetylhexosaminidase activity"/>
    <property type="evidence" value="ECO:0007669"/>
    <property type="project" value="UniProtKB-EC"/>
</dbReference>
<evidence type="ECO:0000313" key="8">
    <source>
        <dbReference type="Proteomes" id="UP000535838"/>
    </source>
</evidence>
<name>A0A841SWR1_9BACL</name>
<dbReference type="InterPro" id="IPR017853">
    <property type="entry name" value="GH"/>
</dbReference>
<evidence type="ECO:0000313" key="7">
    <source>
        <dbReference type="EMBL" id="MBB6636354.1"/>
    </source>
</evidence>
<proteinExistence type="inferred from homology"/>
<dbReference type="Pfam" id="PF00933">
    <property type="entry name" value="Glyco_hydro_3"/>
    <property type="match status" value="1"/>
</dbReference>
<accession>A0A841SWR1</accession>
<dbReference type="InterPro" id="IPR050226">
    <property type="entry name" value="NagZ_Beta-hexosaminidase"/>
</dbReference>
<keyword evidence="8" id="KW-1185">Reference proteome</keyword>
<dbReference type="Proteomes" id="UP000535838">
    <property type="component" value="Unassembled WGS sequence"/>
</dbReference>
<dbReference type="EMBL" id="JACJVQ010000017">
    <property type="protein sequence ID" value="MBB6636354.1"/>
    <property type="molecule type" value="Genomic_DNA"/>
</dbReference>
<reference evidence="7 8" key="1">
    <citation type="submission" date="2020-08" db="EMBL/GenBank/DDBJ databases">
        <title>Cohnella phylogeny.</title>
        <authorList>
            <person name="Dunlap C."/>
        </authorList>
    </citation>
    <scope>NUCLEOTIDE SEQUENCE [LARGE SCALE GENOMIC DNA]</scope>
    <source>
        <strain evidence="7 8">DSM 25241</strain>
    </source>
</reference>
<keyword evidence="2 7" id="KW-0378">Hydrolase</keyword>
<dbReference type="NCBIfam" id="NF003740">
    <property type="entry name" value="PRK05337.1"/>
    <property type="match status" value="1"/>
</dbReference>
<dbReference type="InterPro" id="IPR036962">
    <property type="entry name" value="Glyco_hydro_3_N_sf"/>
</dbReference>
<sequence>MNTKRSIHCRWTLLAIAVLLVLGGCGNGSGGTAPTGEPSQPSSASPSQAGTETPVPPEISPAPSDPASPSPTPSPSSSPTGIDDPIADQVKRLTLSEKIGQMLIAGIDGKTLDAEGRSMIADSHVGGIILYSRNVGTLKSTVSLINSLKKANRDYSIPLFMSVDQEGGKVSRLPDSYEDIPANEVVGAAKEDRLAGEMGRLLARELLSAGFNLDFAPVLDVNSNPDNPVIGSRSFGSSPTLVAYFGTAELKGLREGGVIPVAKHFPGHGDTSVDSHLDLPVVDKTAEELAKLEWIPFEKAIENGVEAIMVAHILYPKLDPDKPASLSGELVGHWLRDKMGYDGVVMTDDLTMGAIAKNYTLKEAAVEAVEAGCDVLLVAHGYDKMKTVRDSLLQAVESGKLDESRIDESVYRILRLKSEYALKDEDTAVPDLAELNSDIKAWRSSLQG</sequence>
<evidence type="ECO:0000256" key="2">
    <source>
        <dbReference type="ARBA" id="ARBA00022801"/>
    </source>
</evidence>
<evidence type="ECO:0000256" key="1">
    <source>
        <dbReference type="ARBA" id="ARBA00005336"/>
    </source>
</evidence>
<feature type="chain" id="PRO_5039238301" evidence="5">
    <location>
        <begin position="31"/>
        <end position="448"/>
    </location>
</feature>
<dbReference type="PANTHER" id="PTHR30480:SF16">
    <property type="entry name" value="GLYCOSIDE HYDROLASE FAMILY 3 DOMAIN PROTEIN"/>
    <property type="match status" value="1"/>
</dbReference>